<evidence type="ECO:0000256" key="5">
    <source>
        <dbReference type="ARBA" id="ARBA00022692"/>
    </source>
</evidence>
<evidence type="ECO:0000256" key="7">
    <source>
        <dbReference type="ARBA" id="ARBA00023006"/>
    </source>
</evidence>
<evidence type="ECO:0000256" key="4">
    <source>
        <dbReference type="ARBA" id="ARBA00022448"/>
    </source>
</evidence>
<comment type="caution">
    <text evidence="12">The sequence shown here is derived from an EMBL/GenBank/DDBJ whole genome shotgun (WGS) entry which is preliminary data.</text>
</comment>
<dbReference type="GO" id="GO:0034727">
    <property type="term" value="P:piecemeal microautophagy of the nucleus"/>
    <property type="evidence" value="ECO:0007669"/>
    <property type="project" value="TreeGrafter"/>
</dbReference>
<evidence type="ECO:0000313" key="12">
    <source>
        <dbReference type="EMBL" id="GHP07689.1"/>
    </source>
</evidence>
<evidence type="ECO:0000256" key="2">
    <source>
        <dbReference type="ARBA" id="ARBA00006185"/>
    </source>
</evidence>
<dbReference type="AlphaFoldDB" id="A0A830HRR9"/>
<feature type="compositionally biased region" description="Basic and acidic residues" evidence="11">
    <location>
        <begin position="706"/>
        <end position="716"/>
    </location>
</feature>
<feature type="transmembrane region" description="Helical" evidence="10">
    <location>
        <begin position="160"/>
        <end position="181"/>
    </location>
</feature>
<keyword evidence="4 10" id="KW-0813">Transport</keyword>
<evidence type="ECO:0000256" key="9">
    <source>
        <dbReference type="ARBA" id="ARBA00023136"/>
    </source>
</evidence>
<name>A0A830HRR9_9CHLO</name>
<evidence type="ECO:0000256" key="11">
    <source>
        <dbReference type="SAM" id="MobiDB-lite"/>
    </source>
</evidence>
<organism evidence="12 13">
    <name type="scientific">Pycnococcus provasolii</name>
    <dbReference type="NCBI Taxonomy" id="41880"/>
    <lineage>
        <taxon>Eukaryota</taxon>
        <taxon>Viridiplantae</taxon>
        <taxon>Chlorophyta</taxon>
        <taxon>Pseudoscourfieldiophyceae</taxon>
        <taxon>Pseudoscourfieldiales</taxon>
        <taxon>Pycnococcaceae</taxon>
        <taxon>Pycnococcus</taxon>
    </lineage>
</organism>
<dbReference type="OrthoDB" id="2020634at2759"/>
<feature type="transmembrane region" description="Helical" evidence="10">
    <location>
        <begin position="479"/>
        <end position="502"/>
    </location>
</feature>
<dbReference type="GO" id="GO:0034497">
    <property type="term" value="P:protein localization to phagophore assembly site"/>
    <property type="evidence" value="ECO:0007669"/>
    <property type="project" value="TreeGrafter"/>
</dbReference>
<dbReference type="PANTHER" id="PTHR13038:SF10">
    <property type="entry name" value="AUTOPHAGY-RELATED PROTEIN 9"/>
    <property type="match status" value="1"/>
</dbReference>
<proteinExistence type="inferred from homology"/>
<evidence type="ECO:0000256" key="6">
    <source>
        <dbReference type="ARBA" id="ARBA00022989"/>
    </source>
</evidence>
<feature type="compositionally biased region" description="Low complexity" evidence="11">
    <location>
        <begin position="34"/>
        <end position="47"/>
    </location>
</feature>
<feature type="transmembrane region" description="Helical" evidence="10">
    <location>
        <begin position="514"/>
        <end position="532"/>
    </location>
</feature>
<comment type="similarity">
    <text evidence="2 10">Belongs to the ATG9 family.</text>
</comment>
<dbReference type="PANTHER" id="PTHR13038">
    <property type="entry name" value="APG9 AUTOPHAGY 9"/>
    <property type="match status" value="1"/>
</dbReference>
<protein>
    <recommendedName>
        <fullName evidence="3 10">Autophagy-related protein 9</fullName>
    </recommendedName>
</protein>
<dbReference type="Proteomes" id="UP000660262">
    <property type="component" value="Unassembled WGS sequence"/>
</dbReference>
<evidence type="ECO:0000256" key="8">
    <source>
        <dbReference type="ARBA" id="ARBA00023055"/>
    </source>
</evidence>
<keyword evidence="5 10" id="KW-0812">Transmembrane</keyword>
<keyword evidence="8 10" id="KW-0445">Lipid transport</keyword>
<keyword evidence="7 10" id="KW-0072">Autophagy</keyword>
<dbReference type="EMBL" id="BNJQ01000017">
    <property type="protein sequence ID" value="GHP07689.1"/>
    <property type="molecule type" value="Genomic_DNA"/>
</dbReference>
<evidence type="ECO:0000256" key="3">
    <source>
        <dbReference type="ARBA" id="ARBA00018074"/>
    </source>
</evidence>
<keyword evidence="6 10" id="KW-1133">Transmembrane helix</keyword>
<keyword evidence="9 10" id="KW-0472">Membrane</keyword>
<feature type="transmembrane region" description="Helical" evidence="10">
    <location>
        <begin position="397"/>
        <end position="417"/>
    </location>
</feature>
<comment type="function">
    <text evidence="10">Phospholipid scramblase involved in autophagy. Cycles between the preautophagosomal structure/phagophore assembly site (PAS) and the cytoplasmic vesicle pool and supplies membrane for the growing autophagosome. Lipid scramblase activity plays a key role in preautophagosomal structure/phagophore assembly by distributing the phospholipids that arrive through ATG2 from the cytoplasmic to the luminal leaflet of the bilayer, thereby driving autophagosomal membrane expansion.</text>
</comment>
<feature type="region of interest" description="Disordered" evidence="11">
    <location>
        <begin position="706"/>
        <end position="729"/>
    </location>
</feature>
<evidence type="ECO:0000313" key="13">
    <source>
        <dbReference type="Proteomes" id="UP000660262"/>
    </source>
</evidence>
<dbReference type="GO" id="GO:0005776">
    <property type="term" value="C:autophagosome"/>
    <property type="evidence" value="ECO:0007669"/>
    <property type="project" value="TreeGrafter"/>
</dbReference>
<reference evidence="12" key="1">
    <citation type="submission" date="2020-10" db="EMBL/GenBank/DDBJ databases">
        <title>Unveiling of a novel bifunctional photoreceptor, Dualchrome1, isolated from a cosmopolitan green alga.</title>
        <authorList>
            <person name="Suzuki S."/>
            <person name="Kawachi M."/>
        </authorList>
    </citation>
    <scope>NUCLEOTIDE SEQUENCE</scope>
    <source>
        <strain evidence="12">NIES 2893</strain>
    </source>
</reference>
<gene>
    <name evidence="12" type="ORF">PPROV_000643100</name>
</gene>
<comment type="subcellular location">
    <subcellularLocation>
        <location evidence="1 10">Preautophagosomal structure membrane</location>
        <topology evidence="1 10">Multi-pass membrane protein</topology>
    </subcellularLocation>
</comment>
<accession>A0A830HRR9</accession>
<evidence type="ECO:0000256" key="10">
    <source>
        <dbReference type="RuleBase" id="RU364027"/>
    </source>
</evidence>
<dbReference type="GO" id="GO:0000422">
    <property type="term" value="P:autophagy of mitochondrion"/>
    <property type="evidence" value="ECO:0007669"/>
    <property type="project" value="TreeGrafter"/>
</dbReference>
<dbReference type="GO" id="GO:0034045">
    <property type="term" value="C:phagophore assembly site membrane"/>
    <property type="evidence" value="ECO:0007669"/>
    <property type="project" value="UniProtKB-SubCell"/>
</dbReference>
<keyword evidence="13" id="KW-1185">Reference proteome</keyword>
<feature type="transmembrane region" description="Helical" evidence="10">
    <location>
        <begin position="604"/>
        <end position="624"/>
    </location>
</feature>
<evidence type="ECO:0000256" key="1">
    <source>
        <dbReference type="ARBA" id="ARBA00004511"/>
    </source>
</evidence>
<feature type="transmembrane region" description="Helical" evidence="10">
    <location>
        <begin position="95"/>
        <end position="115"/>
    </location>
</feature>
<sequence length="749" mass="82407">MDASALLGSDPHDDDNEMSHLLLLEEGNASSAARARSASHAHASGRAPPGVSSGAPFDEDATWIEARGVRRDRFLNAVHHYFAEKGLNHALLARFLNTLTLAFSLGFSALILLYIDWGAIVGERAYDACARFATQSHETPAQACDAVKLGYLHHAPLRRLSSAMATLAIAYLAAAGAYVLWSARHFVRDVHALLRIRQFFVRWLGLPDAALEQGRVTWAHVLKRLVAVHRSHAHQGLSELDVVNCIMRKDNFLIALVNGGAMPTSSLGECVRGATSRLSAKVAAALRGGRGSRPTAAGSQTHRGLGAEDDYFDGMELMLAETAPPAPDSNASSSEDTSKRWQHGGTAVGPSVLLTKAITWNLYWCLLDPMFDDATMRVKSDFLRDVDGLRKRFRYAAMLNLCFAPFTAASLFLHYAMKHAEHFYSNPNAIVSNRGWSEVALWKFRLYNEVDHIFARRCARAHKPASEYVSQFPSPMMSIAMKFVSFVVGSFAALLIVLTFIDDSILEVHLLGRTMLWYAAVFGVVLTISRSLSSDEDAYMDPAKKLHEVTRHTYYAPASWASAGAAVSSGGGDGGVASEFGQFDVAHSRAVLAEFERFFKFKSLLFIEELAGVILAPYLLYFVLPELSDDILSFLRSHVKHTDRVGDVCSHASFDLSASVDDMVARGKVEKSVIAFYAQHPLPQNEDALDSREVLCESLLRRARDGLAPRRTREQGPADGPAAPVSTPREWEVVDLLESHHQQHMNNNE</sequence>
<dbReference type="InterPro" id="IPR007241">
    <property type="entry name" value="Autophagy-rel_prot_9"/>
</dbReference>
<feature type="region of interest" description="Disordered" evidence="11">
    <location>
        <begin position="323"/>
        <end position="343"/>
    </location>
</feature>
<dbReference type="GO" id="GO:0061709">
    <property type="term" value="P:reticulophagy"/>
    <property type="evidence" value="ECO:0007669"/>
    <property type="project" value="TreeGrafter"/>
</dbReference>
<dbReference type="Pfam" id="PF04109">
    <property type="entry name" value="ATG9"/>
    <property type="match status" value="2"/>
</dbReference>
<dbReference type="GO" id="GO:0006869">
    <property type="term" value="P:lipid transport"/>
    <property type="evidence" value="ECO:0007669"/>
    <property type="project" value="UniProtKB-KW"/>
</dbReference>
<feature type="region of interest" description="Disordered" evidence="11">
    <location>
        <begin position="34"/>
        <end position="54"/>
    </location>
</feature>